<evidence type="ECO:0000313" key="9">
    <source>
        <dbReference type="EMBL" id="CCA75569.1"/>
    </source>
</evidence>
<dbReference type="InterPro" id="IPR009400">
    <property type="entry name" value="TFIIH_TTDA/Tfb5"/>
</dbReference>
<dbReference type="Gene3D" id="3.30.70.1220">
    <property type="entry name" value="TFB5-like"/>
    <property type="match status" value="1"/>
</dbReference>
<dbReference type="GO" id="GO:0005675">
    <property type="term" value="C:transcription factor TFIIH holo complex"/>
    <property type="evidence" value="ECO:0007669"/>
    <property type="project" value="TreeGrafter"/>
</dbReference>
<organism evidence="9 10">
    <name type="scientific">Serendipita indica (strain DSM 11827)</name>
    <name type="common">Root endophyte fungus</name>
    <name type="synonym">Piriformospora indica</name>
    <dbReference type="NCBI Taxonomy" id="1109443"/>
    <lineage>
        <taxon>Eukaryota</taxon>
        <taxon>Fungi</taxon>
        <taxon>Dikarya</taxon>
        <taxon>Basidiomycota</taxon>
        <taxon>Agaricomycotina</taxon>
        <taxon>Agaricomycetes</taxon>
        <taxon>Sebacinales</taxon>
        <taxon>Serendipitaceae</taxon>
        <taxon>Serendipita</taxon>
    </lineage>
</organism>
<reference evidence="9 10" key="1">
    <citation type="journal article" date="2011" name="PLoS Pathog.">
        <title>Endophytic Life Strategies Decoded by Genome and Transcriptome Analyses of the Mutualistic Root Symbiont Piriformospora indica.</title>
        <authorList>
            <person name="Zuccaro A."/>
            <person name="Lahrmann U."/>
            <person name="Guldener U."/>
            <person name="Langen G."/>
            <person name="Pfiffi S."/>
            <person name="Biedenkopf D."/>
            <person name="Wong P."/>
            <person name="Samans B."/>
            <person name="Grimm C."/>
            <person name="Basiewicz M."/>
            <person name="Murat C."/>
            <person name="Martin F."/>
            <person name="Kogel K.H."/>
        </authorList>
    </citation>
    <scope>NUCLEOTIDE SEQUENCE [LARGE SCALE GENOMIC DNA]</scope>
    <source>
        <strain evidence="9 10">DSM 11827</strain>
    </source>
</reference>
<evidence type="ECO:0000256" key="2">
    <source>
        <dbReference type="ARBA" id="ARBA00007470"/>
    </source>
</evidence>
<sequence length="136" mass="15287">MLRGGSFSSSFVRESLAASCISSHRARRDDLRNASNRHDETSDNLYLFDGAVGAANLDRLDLTITAVMKAVKGVLITCDAAVKQILLQMNERRRDEDRFVIEDLDQTHLLIKADGEENMRAELESELEKNTYSLEP</sequence>
<evidence type="ECO:0000256" key="5">
    <source>
        <dbReference type="ARBA" id="ARBA00023163"/>
    </source>
</evidence>
<dbReference type="PANTHER" id="PTHR28580:SF1">
    <property type="entry name" value="GENERAL TRANSCRIPTION FACTOR IIH SUBUNIT 5"/>
    <property type="match status" value="1"/>
</dbReference>
<evidence type="ECO:0000256" key="6">
    <source>
        <dbReference type="ARBA" id="ARBA00023204"/>
    </source>
</evidence>
<evidence type="ECO:0000256" key="3">
    <source>
        <dbReference type="ARBA" id="ARBA00022763"/>
    </source>
</evidence>
<evidence type="ECO:0000256" key="7">
    <source>
        <dbReference type="ARBA" id="ARBA00023242"/>
    </source>
</evidence>
<keyword evidence="6 8" id="KW-0234">DNA repair</keyword>
<name>G4TW76_SERID</name>
<keyword evidence="10" id="KW-1185">Reference proteome</keyword>
<evidence type="ECO:0000313" key="10">
    <source>
        <dbReference type="Proteomes" id="UP000007148"/>
    </source>
</evidence>
<keyword evidence="5 8" id="KW-0804">Transcription</keyword>
<dbReference type="InParanoid" id="G4TW76"/>
<gene>
    <name evidence="9" type="ORF">PIIN_09559</name>
</gene>
<dbReference type="SUPFAM" id="SSF142897">
    <property type="entry name" value="TFB5-like"/>
    <property type="match status" value="1"/>
</dbReference>
<comment type="subcellular location">
    <subcellularLocation>
        <location evidence="1 8">Nucleus</location>
    </subcellularLocation>
</comment>
<dbReference type="AlphaFoldDB" id="G4TW76"/>
<dbReference type="Proteomes" id="UP000007148">
    <property type="component" value="Unassembled WGS sequence"/>
</dbReference>
<comment type="function">
    <text evidence="8">In NER, TFIIH acts by opening DNA around the lesion to allow the excision of the damaged oligonucleotide and its replacement by a new DNA fragment. In transcription, TFIIH has an essential role in transcription initiation. When the pre-initiation complex (PIC) has been established, TFIIH is required for promoter opening and promoter escape.</text>
</comment>
<dbReference type="PANTHER" id="PTHR28580">
    <property type="entry name" value="GENERAL TRANSCRIPTION FACTOR IIH SUBUNIT 5"/>
    <property type="match status" value="1"/>
</dbReference>
<dbReference type="EMBL" id="CAFZ01000473">
    <property type="protein sequence ID" value="CCA75569.1"/>
    <property type="molecule type" value="Genomic_DNA"/>
</dbReference>
<comment type="caution">
    <text evidence="9">The sequence shown here is derived from an EMBL/GenBank/DDBJ whole genome shotgun (WGS) entry which is preliminary data.</text>
</comment>
<dbReference type="eggNOG" id="ENOG502SBQE">
    <property type="taxonomic scope" value="Eukaryota"/>
</dbReference>
<comment type="similarity">
    <text evidence="2 8">Belongs to the TFB5 family.</text>
</comment>
<evidence type="ECO:0000256" key="4">
    <source>
        <dbReference type="ARBA" id="ARBA00023015"/>
    </source>
</evidence>
<dbReference type="OrthoDB" id="354at2759"/>
<dbReference type="SMART" id="SM01395">
    <property type="entry name" value="Tbf5"/>
    <property type="match status" value="1"/>
</dbReference>
<protein>
    <recommendedName>
        <fullName evidence="8">General transcription and DNA repair factor IIH subunit TFB5</fullName>
    </recommendedName>
</protein>
<dbReference type="GO" id="GO:0000439">
    <property type="term" value="C:transcription factor TFIIH core complex"/>
    <property type="evidence" value="ECO:0007669"/>
    <property type="project" value="UniProtKB-UniRule"/>
</dbReference>
<keyword evidence="3 8" id="KW-0227">DNA damage</keyword>
<comment type="subunit">
    <text evidence="8">Component of the 7-subunit TFIIH core complex.</text>
</comment>
<dbReference type="HOGENOM" id="CLU_1876232_0_0_1"/>
<proteinExistence type="inferred from homology"/>
<dbReference type="InterPro" id="IPR035935">
    <property type="entry name" value="TFB5-like_sf"/>
</dbReference>
<dbReference type="GO" id="GO:0006294">
    <property type="term" value="P:nucleotide-excision repair, preincision complex assembly"/>
    <property type="evidence" value="ECO:0007669"/>
    <property type="project" value="TreeGrafter"/>
</dbReference>
<evidence type="ECO:0000256" key="1">
    <source>
        <dbReference type="ARBA" id="ARBA00004123"/>
    </source>
</evidence>
<keyword evidence="7 8" id="KW-0539">Nucleus</keyword>
<dbReference type="GO" id="GO:0006367">
    <property type="term" value="P:transcription initiation at RNA polymerase II promoter"/>
    <property type="evidence" value="ECO:0007669"/>
    <property type="project" value="UniProtKB-UniRule"/>
</dbReference>
<keyword evidence="4 8" id="KW-0805">Transcription regulation</keyword>
<dbReference type="STRING" id="1109443.G4TW76"/>
<dbReference type="Pfam" id="PF06331">
    <property type="entry name" value="Tfb5"/>
    <property type="match status" value="1"/>
</dbReference>
<accession>G4TW76</accession>
<evidence type="ECO:0000256" key="8">
    <source>
        <dbReference type="RuleBase" id="RU368032"/>
    </source>
</evidence>